<keyword evidence="2 12" id="KW-0813">Transport</keyword>
<accession>A0A9J6QZH2</accession>
<comment type="caution">
    <text evidence="15">The sequence shown here is derived from an EMBL/GenBank/DDBJ whole genome shotgun (WGS) entry which is preliminary data.</text>
</comment>
<comment type="function">
    <text evidence="10 12">F(1)F(0) ATP synthase produces ATP from ADP in the presence of a proton or sodium gradient. F-type ATPases consist of two structural domains, F(1) containing the extramembraneous catalytic core and F(0) containing the membrane proton channel, linked together by a central stalk and a peripheral stalk. During catalysis, ATP synthesis in the catalytic domain of F(1) is coupled via a rotary mechanism of the central stalk subunits to proton translocation.</text>
</comment>
<evidence type="ECO:0000256" key="13">
    <source>
        <dbReference type="RuleBase" id="RU003848"/>
    </source>
</evidence>
<evidence type="ECO:0000313" key="16">
    <source>
        <dbReference type="Proteomes" id="UP001065549"/>
    </source>
</evidence>
<comment type="function">
    <text evidence="12">Component of the F(0) channel, it forms part of the peripheral stalk, linking F(1) to F(0).</text>
</comment>
<evidence type="ECO:0000256" key="2">
    <source>
        <dbReference type="ARBA" id="ARBA00022448"/>
    </source>
</evidence>
<organism evidence="15 16">
    <name type="scientific">Hominibacterium faecale</name>
    <dbReference type="NCBI Taxonomy" id="2839743"/>
    <lineage>
        <taxon>Bacteria</taxon>
        <taxon>Bacillati</taxon>
        <taxon>Bacillota</taxon>
        <taxon>Clostridia</taxon>
        <taxon>Peptostreptococcales</taxon>
        <taxon>Anaerovoracaceae</taxon>
        <taxon>Hominibacterium</taxon>
    </lineage>
</organism>
<dbReference type="RefSeq" id="WP_148396937.1">
    <property type="nucleotide sequence ID" value="NZ_JAJAGH010000017.1"/>
</dbReference>
<evidence type="ECO:0000256" key="7">
    <source>
        <dbReference type="ARBA" id="ARBA00023065"/>
    </source>
</evidence>
<feature type="coiled-coil region" evidence="14">
    <location>
        <begin position="50"/>
        <end position="132"/>
    </location>
</feature>
<dbReference type="GO" id="GO:0046933">
    <property type="term" value="F:proton-transporting ATP synthase activity, rotational mechanism"/>
    <property type="evidence" value="ECO:0007669"/>
    <property type="project" value="UniProtKB-UniRule"/>
</dbReference>
<evidence type="ECO:0000256" key="8">
    <source>
        <dbReference type="ARBA" id="ARBA00023136"/>
    </source>
</evidence>
<dbReference type="SUPFAM" id="SSF81573">
    <property type="entry name" value="F1F0 ATP synthase subunit B, membrane domain"/>
    <property type="match status" value="1"/>
</dbReference>
<dbReference type="GO" id="GO:0005886">
    <property type="term" value="C:plasma membrane"/>
    <property type="evidence" value="ECO:0007669"/>
    <property type="project" value="UniProtKB-SubCell"/>
</dbReference>
<keyword evidence="16" id="KW-1185">Reference proteome</keyword>
<dbReference type="CDD" id="cd06503">
    <property type="entry name" value="ATP-synt_Fo_b"/>
    <property type="match status" value="1"/>
</dbReference>
<evidence type="ECO:0000256" key="6">
    <source>
        <dbReference type="ARBA" id="ARBA00022989"/>
    </source>
</evidence>
<keyword evidence="14" id="KW-0175">Coiled coil</keyword>
<evidence type="ECO:0000256" key="11">
    <source>
        <dbReference type="ARBA" id="ARBA00037847"/>
    </source>
</evidence>
<comment type="subcellular location">
    <subcellularLocation>
        <location evidence="12">Cell membrane</location>
        <topology evidence="12">Single-pass membrane protein</topology>
    </subcellularLocation>
    <subcellularLocation>
        <location evidence="11">Endomembrane system</location>
        <topology evidence="11">Single-pass membrane protein</topology>
    </subcellularLocation>
</comment>
<dbReference type="InterPro" id="IPR050059">
    <property type="entry name" value="ATP_synthase_B_chain"/>
</dbReference>
<sequence>MQYTGLIEFNWTLLMIWITVIILFLVLKKFFFEKVHKFVEARENSIKDAYDSAEAVNRKADEKMENYNKKIAKIEGEGREIIKEAKIRAEAQAAEIVQDANNKANEMMLAAEKQIERERQKALAEMKEQVAALALLAAEKIVERDIAQIGQDQIVDEIIEQAGASQWQN</sequence>
<dbReference type="PANTHER" id="PTHR33445">
    <property type="entry name" value="ATP SYNTHASE SUBUNIT B', CHLOROPLASTIC"/>
    <property type="match status" value="1"/>
</dbReference>
<dbReference type="Proteomes" id="UP001065549">
    <property type="component" value="Unassembled WGS sequence"/>
</dbReference>
<reference evidence="15" key="1">
    <citation type="submission" date="2022-09" db="EMBL/GenBank/DDBJ databases">
        <title>Culturomic study of gut microbiota in children with autism spectrum disorder.</title>
        <authorList>
            <person name="Efimov B.A."/>
            <person name="Chaplin A.V."/>
            <person name="Sokolova S.R."/>
            <person name="Pikina A.P."/>
            <person name="Korzhanova M."/>
            <person name="Belova V."/>
            <person name="Korostin D."/>
        </authorList>
    </citation>
    <scope>NUCLEOTIDE SEQUENCE</scope>
    <source>
        <strain evidence="15">ASD5510</strain>
    </source>
</reference>
<keyword evidence="3 12" id="KW-0138">CF(0)</keyword>
<gene>
    <name evidence="12 15" type="primary">atpF</name>
    <name evidence="15" type="ORF">OBO34_21430</name>
</gene>
<dbReference type="GO" id="GO:0045259">
    <property type="term" value="C:proton-transporting ATP synthase complex"/>
    <property type="evidence" value="ECO:0007669"/>
    <property type="project" value="UniProtKB-KW"/>
</dbReference>
<evidence type="ECO:0000256" key="10">
    <source>
        <dbReference type="ARBA" id="ARBA00025198"/>
    </source>
</evidence>
<dbReference type="InterPro" id="IPR005864">
    <property type="entry name" value="ATP_synth_F0_bsu_bac"/>
</dbReference>
<keyword evidence="8 12" id="KW-0472">Membrane</keyword>
<dbReference type="Pfam" id="PF00430">
    <property type="entry name" value="ATP-synt_B"/>
    <property type="match status" value="1"/>
</dbReference>
<dbReference type="PANTHER" id="PTHR33445:SF2">
    <property type="entry name" value="ATP SYNTHASE SUBUNIT B', CHLOROPLASTIC"/>
    <property type="match status" value="1"/>
</dbReference>
<dbReference type="EMBL" id="JAOSHN010000015">
    <property type="protein sequence ID" value="MCU7380880.1"/>
    <property type="molecule type" value="Genomic_DNA"/>
</dbReference>
<keyword evidence="5 12" id="KW-0375">Hydrogen ion transport</keyword>
<evidence type="ECO:0000256" key="5">
    <source>
        <dbReference type="ARBA" id="ARBA00022781"/>
    </source>
</evidence>
<evidence type="ECO:0000256" key="14">
    <source>
        <dbReference type="SAM" id="Coils"/>
    </source>
</evidence>
<evidence type="ECO:0000256" key="4">
    <source>
        <dbReference type="ARBA" id="ARBA00022692"/>
    </source>
</evidence>
<dbReference type="InterPro" id="IPR028987">
    <property type="entry name" value="ATP_synth_B-like_membr_sf"/>
</dbReference>
<dbReference type="AlphaFoldDB" id="A0A9J6QZH2"/>
<dbReference type="GO" id="GO:0046961">
    <property type="term" value="F:proton-transporting ATPase activity, rotational mechanism"/>
    <property type="evidence" value="ECO:0007669"/>
    <property type="project" value="TreeGrafter"/>
</dbReference>
<keyword evidence="12" id="KW-1003">Cell membrane</keyword>
<feature type="transmembrane region" description="Helical" evidence="12">
    <location>
        <begin position="6"/>
        <end position="27"/>
    </location>
</feature>
<keyword evidence="6 12" id="KW-1133">Transmembrane helix</keyword>
<evidence type="ECO:0000256" key="9">
    <source>
        <dbReference type="ARBA" id="ARBA00023310"/>
    </source>
</evidence>
<evidence type="ECO:0000256" key="1">
    <source>
        <dbReference type="ARBA" id="ARBA00005513"/>
    </source>
</evidence>
<dbReference type="NCBIfam" id="TIGR01144">
    <property type="entry name" value="ATP_synt_b"/>
    <property type="match status" value="1"/>
</dbReference>
<name>A0A9J6QZH2_9FIRM</name>
<keyword evidence="4 12" id="KW-0812">Transmembrane</keyword>
<dbReference type="GO" id="GO:0012505">
    <property type="term" value="C:endomembrane system"/>
    <property type="evidence" value="ECO:0007669"/>
    <property type="project" value="UniProtKB-SubCell"/>
</dbReference>
<keyword evidence="7 12" id="KW-0406">Ion transport</keyword>
<evidence type="ECO:0000313" key="15">
    <source>
        <dbReference type="EMBL" id="MCU7380880.1"/>
    </source>
</evidence>
<protein>
    <recommendedName>
        <fullName evidence="12">ATP synthase subunit b</fullName>
    </recommendedName>
    <alternativeName>
        <fullName evidence="12">ATP synthase F(0) sector subunit b</fullName>
    </alternativeName>
    <alternativeName>
        <fullName evidence="12">ATPase subunit I</fullName>
    </alternativeName>
    <alternativeName>
        <fullName evidence="12">F-type ATPase subunit b</fullName>
        <shortName evidence="12">F-ATPase subunit b</shortName>
    </alternativeName>
</protein>
<dbReference type="InterPro" id="IPR002146">
    <property type="entry name" value="ATP_synth_b/b'su_bac/chlpt"/>
</dbReference>
<evidence type="ECO:0000256" key="12">
    <source>
        <dbReference type="HAMAP-Rule" id="MF_01398"/>
    </source>
</evidence>
<keyword evidence="9 12" id="KW-0066">ATP synthesis</keyword>
<proteinExistence type="inferred from homology"/>
<dbReference type="HAMAP" id="MF_01398">
    <property type="entry name" value="ATP_synth_b_bprime"/>
    <property type="match status" value="1"/>
</dbReference>
<comment type="subunit">
    <text evidence="12">F-type ATPases have 2 components, F(1) - the catalytic core - and F(0) - the membrane proton channel. F(1) has five subunits: alpha(3), beta(3), gamma(1), delta(1), epsilon(1). F(0) has three main subunits: a(1), b(2) and c(10-14). The alpha and beta chains form an alternating ring which encloses part of the gamma chain. F(1) is attached to F(0) by a central stalk formed by the gamma and epsilon chains, while a peripheral stalk is formed by the delta and b chains.</text>
</comment>
<evidence type="ECO:0000256" key="3">
    <source>
        <dbReference type="ARBA" id="ARBA00022547"/>
    </source>
</evidence>
<comment type="similarity">
    <text evidence="1 12 13">Belongs to the ATPase B chain family.</text>
</comment>